<evidence type="ECO:0000256" key="13">
    <source>
        <dbReference type="SAM" id="SignalP"/>
    </source>
</evidence>
<name>A0A2S8B1X7_9SPHN</name>
<feature type="chain" id="PRO_5015741504" description="TonB-dependent receptor" evidence="13">
    <location>
        <begin position="33"/>
        <end position="782"/>
    </location>
</feature>
<dbReference type="AlphaFoldDB" id="A0A2S8B1X7"/>
<keyword evidence="17" id="KW-1185">Reference proteome</keyword>
<evidence type="ECO:0000256" key="12">
    <source>
        <dbReference type="RuleBase" id="RU003357"/>
    </source>
</evidence>
<feature type="signal peptide" evidence="13">
    <location>
        <begin position="1"/>
        <end position="32"/>
    </location>
</feature>
<evidence type="ECO:0000256" key="11">
    <source>
        <dbReference type="PROSITE-ProRule" id="PRU01360"/>
    </source>
</evidence>
<dbReference type="Proteomes" id="UP000238954">
    <property type="component" value="Chromosome"/>
</dbReference>
<gene>
    <name evidence="16" type="ORF">CVO77_14710</name>
</gene>
<evidence type="ECO:0000256" key="10">
    <source>
        <dbReference type="ARBA" id="ARBA00023237"/>
    </source>
</evidence>
<proteinExistence type="inferred from homology"/>
<dbReference type="PROSITE" id="PS51318">
    <property type="entry name" value="TAT"/>
    <property type="match status" value="1"/>
</dbReference>
<dbReference type="SUPFAM" id="SSF56935">
    <property type="entry name" value="Porins"/>
    <property type="match status" value="1"/>
</dbReference>
<dbReference type="InterPro" id="IPR012910">
    <property type="entry name" value="Plug_dom"/>
</dbReference>
<evidence type="ECO:0000256" key="5">
    <source>
        <dbReference type="ARBA" id="ARBA00022692"/>
    </source>
</evidence>
<evidence type="ECO:0000256" key="3">
    <source>
        <dbReference type="ARBA" id="ARBA00022452"/>
    </source>
</evidence>
<sequence length="782" mass="85382">MGGIMKKLIEMRRALLLAAAGTAMASAASAWAAEAPEAKAAEAAPSDQRTDGGESGDIIVTAQRRNERLQDVPIATTVIGADRLTASRITEANDLPTLVPNLRVSGNFAAVPKVTLRGIGTNDFVPNLNPGVGTYIDDVYIGLAIGQNFQLYDLDRVEVLRGPQGTLYGKNTNGGAIKYITRKPQATGGRSYASITYGNYDRFELEGAINLPISDDWSARVSGVMRKQDGYLGNPVTGRRGGFTDAWAVRGQLRYNPSEAVDILLQAYDGISDGDSGARRLEGPLPGGTDILGNASPGYRETSRDVPAYDKIRQSGVNLIATIDTPLGQINSISSYLDVSRDNLDDGDNGPGRLVEIKYDTTAWAASQELRLSGENGPVRWSLGGQYVREKFNSNWYLAFFHCTLDPQPCVLNPNGVTLPPGYFTFTTFPDTPAFQAAGIVGLPVANTIDYPWKQRNDSYAAFGDATWSITDRLQLTGGLRYSYEKREFSGESIIYVTAAPDVRGGLFPRGFDHLDLEKSWDNVSGRLVLDFKPTENQLFYLSYASGFRSGNFNSAAYSSLTAISQPVDPEYVDSFEFGAKTQWLDRKLTLNLATFYMKYKDLQVAVFRNATQILTNAASADIKGVELELTAIPVSGFTIRASGSYLDARYKDFIYRTEPLTDLSGNRLVNAPKWSGSISADYRAALTDKMNLSFGGDLRYQSKAFFNPFNDEAISQDGYAILNLRAGLEWPDEGLNLEAYMTNVTSKVAAVEGLTVGAPFGSNSRAYNRPRMYGLTLRKSF</sequence>
<dbReference type="InterPro" id="IPR000531">
    <property type="entry name" value="Beta-barrel_TonB"/>
</dbReference>
<evidence type="ECO:0000256" key="8">
    <source>
        <dbReference type="ARBA" id="ARBA00023077"/>
    </source>
</evidence>
<comment type="caution">
    <text evidence="16">The sequence shown here is derived from an EMBL/GenBank/DDBJ whole genome shotgun (WGS) entry which is preliminary data.</text>
</comment>
<dbReference type="Pfam" id="PF00593">
    <property type="entry name" value="TonB_dep_Rec_b-barrel"/>
    <property type="match status" value="1"/>
</dbReference>
<evidence type="ECO:0000256" key="4">
    <source>
        <dbReference type="ARBA" id="ARBA00022496"/>
    </source>
</evidence>
<evidence type="ECO:0008006" key="18">
    <source>
        <dbReference type="Google" id="ProtNLM"/>
    </source>
</evidence>
<comment type="similarity">
    <text evidence="11 12">Belongs to the TonB-dependent receptor family.</text>
</comment>
<keyword evidence="7" id="KW-0406">Ion transport</keyword>
<keyword evidence="3 11" id="KW-1134">Transmembrane beta strand</keyword>
<dbReference type="Gene3D" id="2.40.170.20">
    <property type="entry name" value="TonB-dependent receptor, beta-barrel domain"/>
    <property type="match status" value="1"/>
</dbReference>
<dbReference type="GO" id="GO:0009279">
    <property type="term" value="C:cell outer membrane"/>
    <property type="evidence" value="ECO:0007669"/>
    <property type="project" value="UniProtKB-SubCell"/>
</dbReference>
<dbReference type="PROSITE" id="PS52016">
    <property type="entry name" value="TONB_DEPENDENT_REC_3"/>
    <property type="match status" value="1"/>
</dbReference>
<evidence type="ECO:0000313" key="17">
    <source>
        <dbReference type="Proteomes" id="UP000238954"/>
    </source>
</evidence>
<keyword evidence="13" id="KW-0732">Signal</keyword>
<reference evidence="17" key="1">
    <citation type="submission" date="2017-11" db="EMBL/GenBank/DDBJ databases">
        <title>The complete genome sequence of Sphingopyxis pomeranensis sp. nov. strain WS5A3p.</title>
        <authorList>
            <person name="Kaminski M.A."/>
        </authorList>
    </citation>
    <scope>NUCLEOTIDE SEQUENCE [LARGE SCALE GENOMIC DNA]</scope>
    <source>
        <strain evidence="17">WS5A3p</strain>
    </source>
</reference>
<accession>A0A2S8B1X7</accession>
<dbReference type="PANTHER" id="PTHR32552:SF81">
    <property type="entry name" value="TONB-DEPENDENT OUTER MEMBRANE RECEPTOR"/>
    <property type="match status" value="1"/>
</dbReference>
<comment type="subcellular location">
    <subcellularLocation>
        <location evidence="1 11">Cell outer membrane</location>
        <topology evidence="1 11">Multi-pass membrane protein</topology>
    </subcellularLocation>
</comment>
<evidence type="ECO:0000259" key="14">
    <source>
        <dbReference type="Pfam" id="PF00593"/>
    </source>
</evidence>
<dbReference type="PANTHER" id="PTHR32552">
    <property type="entry name" value="FERRICHROME IRON RECEPTOR-RELATED"/>
    <property type="match status" value="1"/>
</dbReference>
<dbReference type="InterPro" id="IPR006311">
    <property type="entry name" value="TAT_signal"/>
</dbReference>
<dbReference type="GO" id="GO:0006826">
    <property type="term" value="P:iron ion transport"/>
    <property type="evidence" value="ECO:0007669"/>
    <property type="project" value="UniProtKB-KW"/>
</dbReference>
<protein>
    <recommendedName>
        <fullName evidence="18">TonB-dependent receptor</fullName>
    </recommendedName>
</protein>
<keyword evidence="5 11" id="KW-0812">Transmembrane</keyword>
<dbReference type="InterPro" id="IPR036942">
    <property type="entry name" value="Beta-barrel_TonB_sf"/>
</dbReference>
<keyword evidence="9 11" id="KW-0472">Membrane</keyword>
<dbReference type="Pfam" id="PF07715">
    <property type="entry name" value="Plug"/>
    <property type="match status" value="1"/>
</dbReference>
<keyword evidence="6" id="KW-0408">Iron</keyword>
<keyword evidence="10 11" id="KW-0998">Cell outer membrane</keyword>
<organism evidence="16 17">
    <name type="scientific">Sphingopyxis lindanitolerans</name>
    <dbReference type="NCBI Taxonomy" id="2054227"/>
    <lineage>
        <taxon>Bacteria</taxon>
        <taxon>Pseudomonadati</taxon>
        <taxon>Pseudomonadota</taxon>
        <taxon>Alphaproteobacteria</taxon>
        <taxon>Sphingomonadales</taxon>
        <taxon>Sphingomonadaceae</taxon>
        <taxon>Sphingopyxis</taxon>
    </lineage>
</organism>
<dbReference type="CDD" id="cd01347">
    <property type="entry name" value="ligand_gated_channel"/>
    <property type="match status" value="1"/>
</dbReference>
<evidence type="ECO:0000256" key="6">
    <source>
        <dbReference type="ARBA" id="ARBA00023004"/>
    </source>
</evidence>
<keyword evidence="8 12" id="KW-0798">TonB box</keyword>
<feature type="domain" description="TonB-dependent receptor-like beta-barrel" evidence="14">
    <location>
        <begin position="268"/>
        <end position="745"/>
    </location>
</feature>
<dbReference type="InterPro" id="IPR039426">
    <property type="entry name" value="TonB-dep_rcpt-like"/>
</dbReference>
<evidence type="ECO:0000313" key="16">
    <source>
        <dbReference type="EMBL" id="PQM26308.1"/>
    </source>
</evidence>
<evidence type="ECO:0000256" key="2">
    <source>
        <dbReference type="ARBA" id="ARBA00022448"/>
    </source>
</evidence>
<evidence type="ECO:0000256" key="7">
    <source>
        <dbReference type="ARBA" id="ARBA00023065"/>
    </source>
</evidence>
<keyword evidence="2 11" id="KW-0813">Transport</keyword>
<feature type="domain" description="TonB-dependent receptor plug" evidence="15">
    <location>
        <begin position="69"/>
        <end position="176"/>
    </location>
</feature>
<evidence type="ECO:0000256" key="1">
    <source>
        <dbReference type="ARBA" id="ARBA00004571"/>
    </source>
</evidence>
<dbReference type="EMBL" id="PHFW01000003">
    <property type="protein sequence ID" value="PQM26308.1"/>
    <property type="molecule type" value="Genomic_DNA"/>
</dbReference>
<evidence type="ECO:0000256" key="9">
    <source>
        <dbReference type="ARBA" id="ARBA00023136"/>
    </source>
</evidence>
<keyword evidence="4" id="KW-0410">Iron transport</keyword>
<evidence type="ECO:0000259" key="15">
    <source>
        <dbReference type="Pfam" id="PF07715"/>
    </source>
</evidence>